<proteinExistence type="predicted"/>
<sequence length="280" mass="32045">MLRLRDSPFVANDDVGLHARRQRYPLPHAALHVTHNPVQRLPLRLRQQYIPPWPQIGLVPRSTARGARFETVAFVGYPENLHPELASENFARRLAALGLHLVIPLPAAWHDFSDIDVVLAVRNFGRTQKHLNKPALKVYNAWLAHVPAVLGFESAYRQEGNPGVDYLEATNADEVFHALKRLAADPEFRLGIVAAGATRIASRSESHLRRLWMDLLENQLLPRYARWSRDVVFRIALRMAGAVYERLLWRRPAWFGESEPESGREEKSHLTRLIHKKDPS</sequence>
<dbReference type="Proteomes" id="UP000808146">
    <property type="component" value="Unassembled WGS sequence"/>
</dbReference>
<gene>
    <name evidence="2" type="ORF">IPN75_15200</name>
</gene>
<name>A0A9D7QJS7_9RHOO</name>
<evidence type="ECO:0000313" key="3">
    <source>
        <dbReference type="Proteomes" id="UP000808146"/>
    </source>
</evidence>
<evidence type="ECO:0000313" key="2">
    <source>
        <dbReference type="EMBL" id="MBK8891619.1"/>
    </source>
</evidence>
<dbReference type="EMBL" id="JADKBR010000017">
    <property type="protein sequence ID" value="MBK8891619.1"/>
    <property type="molecule type" value="Genomic_DNA"/>
</dbReference>
<evidence type="ECO:0000256" key="1">
    <source>
        <dbReference type="SAM" id="MobiDB-lite"/>
    </source>
</evidence>
<dbReference type="AlphaFoldDB" id="A0A9D7QJS7"/>
<protein>
    <recommendedName>
        <fullName evidence="4">Glycosyltransferase family 1 protein</fullName>
    </recommendedName>
</protein>
<organism evidence="2 3">
    <name type="scientific">Candidatus Dechloromonas phosphorivorans</name>
    <dbReference type="NCBI Taxonomy" id="2899244"/>
    <lineage>
        <taxon>Bacteria</taxon>
        <taxon>Pseudomonadati</taxon>
        <taxon>Pseudomonadota</taxon>
        <taxon>Betaproteobacteria</taxon>
        <taxon>Rhodocyclales</taxon>
        <taxon>Azonexaceae</taxon>
        <taxon>Dechloromonas</taxon>
    </lineage>
</organism>
<accession>A0A9D7QJS7</accession>
<feature type="region of interest" description="Disordered" evidence="1">
    <location>
        <begin position="257"/>
        <end position="280"/>
    </location>
</feature>
<comment type="caution">
    <text evidence="2">The sequence shown here is derived from an EMBL/GenBank/DDBJ whole genome shotgun (WGS) entry which is preliminary data.</text>
</comment>
<reference evidence="2" key="1">
    <citation type="submission" date="2020-10" db="EMBL/GenBank/DDBJ databases">
        <title>Connecting structure to function with the recovery of over 1000 high-quality activated sludge metagenome-assembled genomes encoding full-length rRNA genes using long-read sequencing.</title>
        <authorList>
            <person name="Singleton C.M."/>
            <person name="Petriglieri F."/>
            <person name="Kristensen J.M."/>
            <person name="Kirkegaard R.H."/>
            <person name="Michaelsen T.Y."/>
            <person name="Andersen M.H."/>
            <person name="Karst S.M."/>
            <person name="Dueholm M.S."/>
            <person name="Nielsen P.H."/>
            <person name="Albertsen M."/>
        </authorList>
    </citation>
    <scope>NUCLEOTIDE SEQUENCE</scope>
    <source>
        <strain evidence="2">OdNE_18-Q3-R46-58_BAT3C.305</strain>
    </source>
</reference>
<evidence type="ECO:0008006" key="4">
    <source>
        <dbReference type="Google" id="ProtNLM"/>
    </source>
</evidence>
<feature type="compositionally biased region" description="Basic residues" evidence="1">
    <location>
        <begin position="270"/>
        <end position="280"/>
    </location>
</feature>